<dbReference type="InterPro" id="IPR011333">
    <property type="entry name" value="SKP1/BTB/POZ_sf"/>
</dbReference>
<accession>A0A7S4HN35</accession>
<evidence type="ECO:0000259" key="2">
    <source>
        <dbReference type="PROSITE" id="PS50097"/>
    </source>
</evidence>
<dbReference type="InterPro" id="IPR029062">
    <property type="entry name" value="Class_I_gatase-like"/>
</dbReference>
<sequence length="759" mass="84304">MFAVTSAKTSRKLGESPSEEDLCSAVFQFGMKFNSKETVLVPRSRGGFVYGKIAKPIKKMGCYFDPSAKHSYVEWQVDYPDVNGRVLCKKQPSNLLGKIPEHLTAEKTAAPNQSRVLGSPASLRDLNNLSFNNLNKFSVGETVLIPRSSGGFTYGEILSPVQVSCLLPLHKEDRHLVNGWSVALDSKMKKTLVNGFIGKLPLCGAQLEVVPIVAPQETRKKRKPRAKKPKKGKSLTKRFAEMSSSLTPASEVGTMQLPDDSNLLAEEEFSDSDEEEEEEEEQRNILLETFAALYNSETLSDVHFLVGVKEKKRIPAHRLVLSARSEVFERMLYGPMKEGSTTLDIDVPDIDPPCFLAVLKFVYTAKVSLTPEIAMGTLYASKKYGTQGLSHACVKYLKGSLTKRNVCMMFAQAQLFDEKQLELQCLRMIERNAKDILDSAGFREMPAECLRTILHSDNLGVKEMVIFRACIRWAECECKRQRLEITKENKRNVLQEVYTAIRFPLISSNEVVEEVVDSGVLTSDELVQLFSFLCAKPGKKSELPFSSKPRIKFLIIGTDWAFEVKQMICSFCPVIADAINPNIDQPTLSQCEKYDAVLAFSSSAFTYPDELGDVLADYLEGGGGVVVAAIASDADCHGIGGKFDRSGFSALNRGQRTHNARHCLGKLLIPDHPILHNVNRFDGGFQSWRVDTTVSDTGKLIAEWEDGVPFAAEKIINDRHCSVSLNMWPPSTNISKDGWETLTDGTELLVNSLMYVANA</sequence>
<dbReference type="Pfam" id="PF00651">
    <property type="entry name" value="BTB"/>
    <property type="match status" value="1"/>
</dbReference>
<reference evidence="3" key="1">
    <citation type="submission" date="2021-01" db="EMBL/GenBank/DDBJ databases">
        <authorList>
            <person name="Corre E."/>
            <person name="Pelletier E."/>
            <person name="Niang G."/>
            <person name="Scheremetjew M."/>
            <person name="Finn R."/>
            <person name="Kale V."/>
            <person name="Holt S."/>
            <person name="Cochrane G."/>
            <person name="Meng A."/>
            <person name="Brown T."/>
            <person name="Cohen L."/>
        </authorList>
    </citation>
    <scope>NUCLEOTIDE SEQUENCE</scope>
    <source>
        <strain evidence="3">DIVA3 518/3/11/1/6</strain>
    </source>
</reference>
<dbReference type="GO" id="GO:0005829">
    <property type="term" value="C:cytosol"/>
    <property type="evidence" value="ECO:0007669"/>
    <property type="project" value="TreeGrafter"/>
</dbReference>
<evidence type="ECO:0000313" key="3">
    <source>
        <dbReference type="EMBL" id="CAE2203976.1"/>
    </source>
</evidence>
<feature type="domain" description="BTB" evidence="2">
    <location>
        <begin position="300"/>
        <end position="371"/>
    </location>
</feature>
<dbReference type="SMART" id="SM00225">
    <property type="entry name" value="BTB"/>
    <property type="match status" value="1"/>
</dbReference>
<dbReference type="Gene3D" id="3.30.710.10">
    <property type="entry name" value="Potassium Channel Kv1.1, Chain A"/>
    <property type="match status" value="1"/>
</dbReference>
<dbReference type="InterPro" id="IPR011705">
    <property type="entry name" value="BACK"/>
</dbReference>
<protein>
    <recommendedName>
        <fullName evidence="2">BTB domain-containing protein</fullName>
    </recommendedName>
</protein>
<dbReference type="InterPro" id="IPR000210">
    <property type="entry name" value="BTB/POZ_dom"/>
</dbReference>
<dbReference type="PANTHER" id="PTHR45774">
    <property type="entry name" value="BTB/POZ DOMAIN-CONTAINING"/>
    <property type="match status" value="1"/>
</dbReference>
<feature type="compositionally biased region" description="Basic residues" evidence="1">
    <location>
        <begin position="219"/>
        <end position="236"/>
    </location>
</feature>
<dbReference type="Pfam" id="PF07707">
    <property type="entry name" value="BACK"/>
    <property type="match status" value="1"/>
</dbReference>
<dbReference type="SUPFAM" id="SSF52317">
    <property type="entry name" value="Class I glutamine amidotransferase-like"/>
    <property type="match status" value="1"/>
</dbReference>
<dbReference type="AlphaFoldDB" id="A0A7S4HN35"/>
<dbReference type="EMBL" id="HBKP01003385">
    <property type="protein sequence ID" value="CAE2203976.1"/>
    <property type="molecule type" value="Transcribed_RNA"/>
</dbReference>
<name>A0A7S4HN35_9EUKA</name>
<dbReference type="PROSITE" id="PS50097">
    <property type="entry name" value="BTB"/>
    <property type="match status" value="1"/>
</dbReference>
<proteinExistence type="predicted"/>
<dbReference type="PANTHER" id="PTHR45774:SF3">
    <property type="entry name" value="BTB (POZ) DOMAIN-CONTAINING 2B-RELATED"/>
    <property type="match status" value="1"/>
</dbReference>
<dbReference type="Gene3D" id="1.25.40.420">
    <property type="match status" value="1"/>
</dbReference>
<organism evidence="3">
    <name type="scientific">Vannella robusta</name>
    <dbReference type="NCBI Taxonomy" id="1487602"/>
    <lineage>
        <taxon>Eukaryota</taxon>
        <taxon>Amoebozoa</taxon>
        <taxon>Discosea</taxon>
        <taxon>Flabellinia</taxon>
        <taxon>Vannellidae</taxon>
        <taxon>Vannella</taxon>
    </lineage>
</organism>
<gene>
    <name evidence="3" type="ORF">VSP0166_LOCUS2448</name>
</gene>
<dbReference type="SMART" id="SM00875">
    <property type="entry name" value="BACK"/>
    <property type="match status" value="1"/>
</dbReference>
<feature type="region of interest" description="Disordered" evidence="1">
    <location>
        <begin position="216"/>
        <end position="257"/>
    </location>
</feature>
<dbReference type="SUPFAM" id="SSF54695">
    <property type="entry name" value="POZ domain"/>
    <property type="match status" value="1"/>
</dbReference>
<evidence type="ECO:0000256" key="1">
    <source>
        <dbReference type="SAM" id="MobiDB-lite"/>
    </source>
</evidence>